<evidence type="ECO:0000256" key="5">
    <source>
        <dbReference type="SAM" id="SignalP"/>
    </source>
</evidence>
<keyword evidence="8" id="KW-1185">Reference proteome</keyword>
<dbReference type="GO" id="GO:0015833">
    <property type="term" value="P:peptide transport"/>
    <property type="evidence" value="ECO:0007669"/>
    <property type="project" value="TreeGrafter"/>
</dbReference>
<name>A0A073J5A2_9RHOB</name>
<dbReference type="InterPro" id="IPR000914">
    <property type="entry name" value="SBP_5_dom"/>
</dbReference>
<keyword evidence="3" id="KW-0813">Transport</keyword>
<feature type="signal peptide" evidence="5">
    <location>
        <begin position="1"/>
        <end position="26"/>
    </location>
</feature>
<dbReference type="PANTHER" id="PTHR30290:SF9">
    <property type="entry name" value="OLIGOPEPTIDE-BINDING PROTEIN APPA"/>
    <property type="match status" value="1"/>
</dbReference>
<dbReference type="Pfam" id="PF00496">
    <property type="entry name" value="SBP_bac_5"/>
    <property type="match status" value="1"/>
</dbReference>
<evidence type="ECO:0000259" key="6">
    <source>
        <dbReference type="Pfam" id="PF00496"/>
    </source>
</evidence>
<dbReference type="Gene3D" id="3.40.190.10">
    <property type="entry name" value="Periplasmic binding protein-like II"/>
    <property type="match status" value="1"/>
</dbReference>
<dbReference type="RefSeq" id="WP_037922485.1">
    <property type="nucleotide sequence ID" value="NZ_FQVP01000004.1"/>
</dbReference>
<sequence length="282" mass="30400">MKRMDRRALFASGAAAALLAATGVQAQIAPRSGGRLRAALSGASRDDAWDRAPNGLFMMAAHHTVFEALTEVAADGSLRGALATGWQGSQGGRAWAFDLRSGVRFHDGTPLRAQDVVASLADQVDGTVRAEGAARVVVHLNYAQADLPYVLSGALIRPADPDARAQGVGTGLYRVQKFDAGRQFIGVRIGDHYKNDRAGWFDTVEFVSIPAQEVRAEALRAGLVDAADVTSRDALPDDRAFMHLPDAARCQQIVHRDIGVPAEIGTRHALDDLRMAERWWRV</sequence>
<reference evidence="7 8" key="1">
    <citation type="submission" date="2014-01" db="EMBL/GenBank/DDBJ databases">
        <title>Sulfitobacter sp. H3 (MCCC 1A00686) Genome Sequencing.</title>
        <authorList>
            <person name="Lai Q."/>
            <person name="Hong Z."/>
        </authorList>
    </citation>
    <scope>NUCLEOTIDE SEQUENCE [LARGE SCALE GENOMIC DNA]</scope>
    <source>
        <strain evidence="7 8">H3</strain>
    </source>
</reference>
<dbReference type="InterPro" id="IPR039424">
    <property type="entry name" value="SBP_5"/>
</dbReference>
<dbReference type="AlphaFoldDB" id="A0A073J5A2"/>
<dbReference type="SUPFAM" id="SSF53850">
    <property type="entry name" value="Periplasmic binding protein-like II"/>
    <property type="match status" value="1"/>
</dbReference>
<comment type="subcellular location">
    <subcellularLocation>
        <location evidence="1">Periplasm</location>
    </subcellularLocation>
</comment>
<evidence type="ECO:0000256" key="2">
    <source>
        <dbReference type="ARBA" id="ARBA00005695"/>
    </source>
</evidence>
<gene>
    <name evidence="7" type="ORF">SUH3_09355</name>
</gene>
<keyword evidence="4 5" id="KW-0732">Signal</keyword>
<protein>
    <recommendedName>
        <fullName evidence="6">Solute-binding protein family 5 domain-containing protein</fullName>
    </recommendedName>
</protein>
<dbReference type="Proteomes" id="UP000027746">
    <property type="component" value="Unassembled WGS sequence"/>
</dbReference>
<evidence type="ECO:0000256" key="3">
    <source>
        <dbReference type="ARBA" id="ARBA00022448"/>
    </source>
</evidence>
<dbReference type="PANTHER" id="PTHR30290">
    <property type="entry name" value="PERIPLASMIC BINDING COMPONENT OF ABC TRANSPORTER"/>
    <property type="match status" value="1"/>
</dbReference>
<dbReference type="PROSITE" id="PS51318">
    <property type="entry name" value="TAT"/>
    <property type="match status" value="1"/>
</dbReference>
<feature type="chain" id="PRO_5001690327" description="Solute-binding protein family 5 domain-containing protein" evidence="5">
    <location>
        <begin position="27"/>
        <end position="282"/>
    </location>
</feature>
<accession>A0A073J5A2</accession>
<evidence type="ECO:0000313" key="8">
    <source>
        <dbReference type="Proteomes" id="UP000027746"/>
    </source>
</evidence>
<proteinExistence type="inferred from homology"/>
<evidence type="ECO:0000313" key="7">
    <source>
        <dbReference type="EMBL" id="KEJ96970.1"/>
    </source>
</evidence>
<dbReference type="EMBL" id="JAMD01000002">
    <property type="protein sequence ID" value="KEJ96970.1"/>
    <property type="molecule type" value="Genomic_DNA"/>
</dbReference>
<evidence type="ECO:0000256" key="4">
    <source>
        <dbReference type="ARBA" id="ARBA00022729"/>
    </source>
</evidence>
<feature type="domain" description="Solute-binding protein family 5" evidence="6">
    <location>
        <begin position="79"/>
        <end position="233"/>
    </location>
</feature>
<dbReference type="GO" id="GO:1904680">
    <property type="term" value="F:peptide transmembrane transporter activity"/>
    <property type="evidence" value="ECO:0007669"/>
    <property type="project" value="TreeGrafter"/>
</dbReference>
<comment type="similarity">
    <text evidence="2">Belongs to the bacterial solute-binding protein 5 family.</text>
</comment>
<evidence type="ECO:0000256" key="1">
    <source>
        <dbReference type="ARBA" id="ARBA00004418"/>
    </source>
</evidence>
<dbReference type="InterPro" id="IPR006311">
    <property type="entry name" value="TAT_signal"/>
</dbReference>
<dbReference type="OrthoDB" id="9803988at2"/>
<comment type="caution">
    <text evidence="7">The sequence shown here is derived from an EMBL/GenBank/DDBJ whole genome shotgun (WGS) entry which is preliminary data.</text>
</comment>
<organism evidence="7 8">
    <name type="scientific">Pseudosulfitobacter pseudonitzschiae</name>
    <dbReference type="NCBI Taxonomy" id="1402135"/>
    <lineage>
        <taxon>Bacteria</taxon>
        <taxon>Pseudomonadati</taxon>
        <taxon>Pseudomonadota</taxon>
        <taxon>Alphaproteobacteria</taxon>
        <taxon>Rhodobacterales</taxon>
        <taxon>Roseobacteraceae</taxon>
        <taxon>Pseudosulfitobacter</taxon>
    </lineage>
</organism>